<sequence>MKKVTLLKKYCLVGLAGIIAASAIGCTSEDINLDKDEVAEDASLEESLKDEENEKVEDNAAGSTGDSSDSEDGKDESDANTESTEDADGNDDDTDIGANSRTAYKEFEDGIAKVKYVISDGDLFFNAEYNDPVFKEDEFYSMDEIIEACKELDYYNADGNPTITYTEIDCGDDCIPELYVDIQFGAASSLAMIIKEVDGELVLCYDELYGDRYMLEIGSDGTIEGSGSSAANIHSIKKAFIDADGNYIYYYGCTETLGLYNFSLYTSGVNEADFSTDGLDINHIGVDQYYFSEDYRNCDYFYHYFIFDDNYEDISTDADYEDSSEIKQAFSDAGVLPYTQDEIDEMLAERAEEVGYPGK</sequence>
<evidence type="ECO:0000313" key="3">
    <source>
        <dbReference type="EMBL" id="SER35683.1"/>
    </source>
</evidence>
<feature type="signal peptide" evidence="2">
    <location>
        <begin position="1"/>
        <end position="23"/>
    </location>
</feature>
<evidence type="ECO:0000256" key="1">
    <source>
        <dbReference type="SAM" id="MobiDB-lite"/>
    </source>
</evidence>
<dbReference type="OrthoDB" id="1997149at2"/>
<organism evidence="3 4">
    <name type="scientific">Butyrivibrio fibrisolvens</name>
    <dbReference type="NCBI Taxonomy" id="831"/>
    <lineage>
        <taxon>Bacteria</taxon>
        <taxon>Bacillati</taxon>
        <taxon>Bacillota</taxon>
        <taxon>Clostridia</taxon>
        <taxon>Lachnospirales</taxon>
        <taxon>Lachnospiraceae</taxon>
        <taxon>Butyrivibrio</taxon>
    </lineage>
</organism>
<dbReference type="AlphaFoldDB" id="A0A1H9NJV9"/>
<feature type="chain" id="PRO_5010198394" evidence="2">
    <location>
        <begin position="24"/>
        <end position="359"/>
    </location>
</feature>
<feature type="compositionally biased region" description="Basic and acidic residues" evidence="1">
    <location>
        <begin position="46"/>
        <end position="58"/>
    </location>
</feature>
<accession>A0A1H9NJV9</accession>
<proteinExistence type="predicted"/>
<feature type="compositionally biased region" description="Acidic residues" evidence="1">
    <location>
        <begin position="68"/>
        <end position="95"/>
    </location>
</feature>
<evidence type="ECO:0000313" key="4">
    <source>
        <dbReference type="Proteomes" id="UP000182584"/>
    </source>
</evidence>
<dbReference type="RefSeq" id="WP_074754724.1">
    <property type="nucleotide sequence ID" value="NZ_FOGJ01000004.1"/>
</dbReference>
<evidence type="ECO:0000256" key="2">
    <source>
        <dbReference type="SAM" id="SignalP"/>
    </source>
</evidence>
<dbReference type="EMBL" id="FOGJ01000004">
    <property type="protein sequence ID" value="SER35683.1"/>
    <property type="molecule type" value="Genomic_DNA"/>
</dbReference>
<dbReference type="PROSITE" id="PS51257">
    <property type="entry name" value="PROKAR_LIPOPROTEIN"/>
    <property type="match status" value="1"/>
</dbReference>
<protein>
    <submittedName>
        <fullName evidence="3">Uncharacterized protein</fullName>
    </submittedName>
</protein>
<feature type="region of interest" description="Disordered" evidence="1">
    <location>
        <begin position="37"/>
        <end position="98"/>
    </location>
</feature>
<name>A0A1H9NJV9_BUTFI</name>
<dbReference type="Proteomes" id="UP000182584">
    <property type="component" value="Unassembled WGS sequence"/>
</dbReference>
<gene>
    <name evidence="3" type="ORF">SAMN04487884_104205</name>
</gene>
<keyword evidence="2" id="KW-0732">Signal</keyword>
<reference evidence="3 4" key="1">
    <citation type="submission" date="2016-10" db="EMBL/GenBank/DDBJ databases">
        <authorList>
            <person name="de Groot N.N."/>
        </authorList>
    </citation>
    <scope>NUCLEOTIDE SEQUENCE [LARGE SCALE GENOMIC DNA]</scope>
    <source>
        <strain evidence="3 4">AR40</strain>
    </source>
</reference>